<dbReference type="Proteomes" id="UP000316968">
    <property type="component" value="Chromosome"/>
</dbReference>
<evidence type="ECO:0000256" key="10">
    <source>
        <dbReference type="ARBA" id="ARBA00023125"/>
    </source>
</evidence>
<dbReference type="GO" id="GO:0046872">
    <property type="term" value="F:metal ion binding"/>
    <property type="evidence" value="ECO:0007669"/>
    <property type="project" value="UniProtKB-KW"/>
</dbReference>
<dbReference type="InterPro" id="IPR014013">
    <property type="entry name" value="Helic_SF1/SF2_ATP-bd_DinG/Rad3"/>
</dbReference>
<dbReference type="GO" id="GO:0005524">
    <property type="term" value="F:ATP binding"/>
    <property type="evidence" value="ECO:0007669"/>
    <property type="project" value="UniProtKB-KW"/>
</dbReference>
<dbReference type="InterPro" id="IPR045028">
    <property type="entry name" value="DinG/Rad3-like"/>
</dbReference>
<evidence type="ECO:0000256" key="3">
    <source>
        <dbReference type="ARBA" id="ARBA00022741"/>
    </source>
</evidence>
<comment type="similarity">
    <text evidence="13">Belongs to the helicase family. DinG subfamily.</text>
</comment>
<evidence type="ECO:0000313" key="16">
    <source>
        <dbReference type="Proteomes" id="UP000316968"/>
    </source>
</evidence>
<dbReference type="OrthoDB" id="9765586at2"/>
<dbReference type="Pfam" id="PF13307">
    <property type="entry name" value="Helicase_C_2"/>
    <property type="match status" value="1"/>
</dbReference>
<keyword evidence="6 15" id="KW-0347">Helicase</keyword>
<evidence type="ECO:0000313" key="15">
    <source>
        <dbReference type="EMBL" id="QDH20959.1"/>
    </source>
</evidence>
<dbReference type="KEGG" id="saca:FFV09_08915"/>
<dbReference type="SUPFAM" id="SSF52540">
    <property type="entry name" value="P-loop containing nucleoside triphosphate hydrolases"/>
    <property type="match status" value="2"/>
</dbReference>
<dbReference type="InterPro" id="IPR011604">
    <property type="entry name" value="PDDEXK-like_dom_sf"/>
</dbReference>
<dbReference type="PANTHER" id="PTHR11472:SF34">
    <property type="entry name" value="REGULATOR OF TELOMERE ELONGATION HELICASE 1"/>
    <property type="match status" value="1"/>
</dbReference>
<keyword evidence="5" id="KW-0378">Hydrolase</keyword>
<keyword evidence="16" id="KW-1185">Reference proteome</keyword>
<evidence type="ECO:0000256" key="13">
    <source>
        <dbReference type="ARBA" id="ARBA00038058"/>
    </source>
</evidence>
<dbReference type="PANTHER" id="PTHR11472">
    <property type="entry name" value="DNA REPAIR DEAD HELICASE RAD3/XP-D SUBFAMILY MEMBER"/>
    <property type="match status" value="1"/>
</dbReference>
<evidence type="ECO:0000256" key="8">
    <source>
        <dbReference type="ARBA" id="ARBA00023004"/>
    </source>
</evidence>
<dbReference type="Gene3D" id="1.10.275.40">
    <property type="match status" value="1"/>
</dbReference>
<evidence type="ECO:0000256" key="12">
    <source>
        <dbReference type="ARBA" id="ARBA00023235"/>
    </source>
</evidence>
<dbReference type="GO" id="GO:0003678">
    <property type="term" value="F:DNA helicase activity"/>
    <property type="evidence" value="ECO:0007669"/>
    <property type="project" value="InterPro"/>
</dbReference>
<dbReference type="InterPro" id="IPR027417">
    <property type="entry name" value="P-loop_NTPase"/>
</dbReference>
<evidence type="ECO:0000256" key="7">
    <source>
        <dbReference type="ARBA" id="ARBA00022840"/>
    </source>
</evidence>
<evidence type="ECO:0000256" key="9">
    <source>
        <dbReference type="ARBA" id="ARBA00023014"/>
    </source>
</evidence>
<keyword evidence="9" id="KW-0411">Iron-sulfur</keyword>
<dbReference type="Gene3D" id="3.90.320.10">
    <property type="match status" value="1"/>
</dbReference>
<sequence>MAYTVKTSVRPLVEYVFRSGSLESGTRFGSALQEGTRIHREVQESYGENDRKEVFVKTELTCAQGELTVQVEGRCDGLLLGEDGLYTIDEIKSTSETADLIEDGHDVHWAQAKFYAYMLTLDLKLEQIRVRLTYVHKPGGERSVREVVQTAEELASFVQDVAERYAPYALLLKRREERRDEAASALAFPFGRYREGQRLFAGAVFKTVREEKNLIARAPTGTGKTISTLFPAIKAIGEGLISRIYYLTAKTTTRAGAEEALALLERSGAYLSSITITAKDKVCFKEEEDCAGGQCRFAVGYYDRINAALIDLFEHETRITRDVLETYARKHTVCPFEFSLDAAYAADVVVCDYNYVFDPRIAFKRLSDEQRSRSALLVDEAHNLVERGREMFSADVLKSAFLAIKRGYKDVHEGVRAAADRVNAYLILLRKQAGEEGRFVGSEPPEVMFKLLEPFVEQAEHALVTVHGSEAEEELLEAYFSAQAFLRVGRLYGDPYVTYVETDGSEVRMKMFCLDPSQLLLQSSKNYRSAVYFSATLAPLGFYREMLGAAEDDYTLSIPSPFSPEQLEVTVLPFSTRFRDRERTRDALAGALADTVTKRPGNYLFFFPSYAYLQEIRQAFETRVDREAIEILGQDSGMSELARTGFLDAFSADREKTLVGFAVMGGVFSEGIDLAGDRLTGVAVIGVGLPQIGLERDIVRDYYNQRGRSGFNYAYVYPGMNKVQQAGGRLIRTEADRGVLILADDRFLQEPYRSLLPDEWGTK</sequence>
<keyword evidence="11" id="KW-0234">DNA repair</keyword>
<dbReference type="GO" id="GO:0016818">
    <property type="term" value="F:hydrolase activity, acting on acid anhydrides, in phosphorus-containing anhydrides"/>
    <property type="evidence" value="ECO:0007669"/>
    <property type="project" value="InterPro"/>
</dbReference>
<feature type="domain" description="Helicase ATP-binding" evidence="14">
    <location>
        <begin position="183"/>
        <end position="443"/>
    </location>
</feature>
<reference evidence="15 16" key="1">
    <citation type="submission" date="2019-06" db="EMBL/GenBank/DDBJ databases">
        <title>Saccharibacillus brassicae sp. nov., an endophytic bacterium isolated from Chinese cabbage seeds (Brassica pekinensis).</title>
        <authorList>
            <person name="Jiang L."/>
            <person name="Lee J."/>
            <person name="Kim S.W."/>
        </authorList>
    </citation>
    <scope>NUCLEOTIDE SEQUENCE [LARGE SCALE GENOMIC DNA]</scope>
    <source>
        <strain evidence="16">KCTC 43072 / ATSA2</strain>
    </source>
</reference>
<protein>
    <submittedName>
        <fullName evidence="15">ATP-dependent DNA helicase</fullName>
    </submittedName>
</protein>
<keyword evidence="3" id="KW-0547">Nucleotide-binding</keyword>
<dbReference type="SMART" id="SM00491">
    <property type="entry name" value="HELICc2"/>
    <property type="match status" value="1"/>
</dbReference>
<keyword evidence="10" id="KW-0238">DNA-binding</keyword>
<dbReference type="InterPro" id="IPR042493">
    <property type="entry name" value="XPD_DNA_FeS"/>
</dbReference>
<evidence type="ECO:0000256" key="4">
    <source>
        <dbReference type="ARBA" id="ARBA00022763"/>
    </source>
</evidence>
<dbReference type="InterPro" id="IPR006554">
    <property type="entry name" value="Helicase-like_DEXD_c2"/>
</dbReference>
<evidence type="ECO:0000256" key="6">
    <source>
        <dbReference type="ARBA" id="ARBA00022806"/>
    </source>
</evidence>
<keyword evidence="8" id="KW-0408">Iron</keyword>
<keyword evidence="4" id="KW-0227">DNA damage</keyword>
<dbReference type="Gene3D" id="1.10.30.20">
    <property type="entry name" value="Bacterial XPD DNA helicase, FeS cluster domain"/>
    <property type="match status" value="1"/>
</dbReference>
<keyword evidence="12" id="KW-0413">Isomerase</keyword>
<dbReference type="Pfam" id="PF06733">
    <property type="entry name" value="DEAD_2"/>
    <property type="match status" value="1"/>
</dbReference>
<organism evidence="15 16">
    <name type="scientific">Saccharibacillus brassicae</name>
    <dbReference type="NCBI Taxonomy" id="2583377"/>
    <lineage>
        <taxon>Bacteria</taxon>
        <taxon>Bacillati</taxon>
        <taxon>Bacillota</taxon>
        <taxon>Bacilli</taxon>
        <taxon>Bacillales</taxon>
        <taxon>Paenibacillaceae</taxon>
        <taxon>Saccharibacillus</taxon>
    </lineage>
</organism>
<proteinExistence type="inferred from homology"/>
<keyword evidence="7" id="KW-0067">ATP-binding</keyword>
<dbReference type="GO" id="GO:0006281">
    <property type="term" value="P:DNA repair"/>
    <property type="evidence" value="ECO:0007669"/>
    <property type="project" value="UniProtKB-KW"/>
</dbReference>
<dbReference type="Pfam" id="PF00270">
    <property type="entry name" value="DEAD"/>
    <property type="match status" value="1"/>
</dbReference>
<dbReference type="InterPro" id="IPR010614">
    <property type="entry name" value="RAD3-like_helicase_DEAD"/>
</dbReference>
<evidence type="ECO:0000256" key="5">
    <source>
        <dbReference type="ARBA" id="ARBA00022801"/>
    </source>
</evidence>
<evidence type="ECO:0000259" key="14">
    <source>
        <dbReference type="PROSITE" id="PS51193"/>
    </source>
</evidence>
<dbReference type="EMBL" id="CP041217">
    <property type="protein sequence ID" value="QDH20959.1"/>
    <property type="molecule type" value="Genomic_DNA"/>
</dbReference>
<dbReference type="GO" id="GO:0051539">
    <property type="term" value="F:4 iron, 4 sulfur cluster binding"/>
    <property type="evidence" value="ECO:0007669"/>
    <property type="project" value="UniProtKB-KW"/>
</dbReference>
<keyword evidence="1" id="KW-0004">4Fe-4S</keyword>
<name>A0A4Y6UTG7_SACBS</name>
<accession>A0A4Y6UTG7</accession>
<evidence type="ECO:0000256" key="11">
    <source>
        <dbReference type="ARBA" id="ARBA00023204"/>
    </source>
</evidence>
<evidence type="ECO:0000256" key="2">
    <source>
        <dbReference type="ARBA" id="ARBA00022723"/>
    </source>
</evidence>
<evidence type="ECO:0000256" key="1">
    <source>
        <dbReference type="ARBA" id="ARBA00022485"/>
    </source>
</evidence>
<dbReference type="AlphaFoldDB" id="A0A4Y6UTG7"/>
<dbReference type="RefSeq" id="WP_141447507.1">
    <property type="nucleotide sequence ID" value="NZ_CP041217.1"/>
</dbReference>
<dbReference type="InterPro" id="IPR006555">
    <property type="entry name" value="ATP-dep_Helicase_C"/>
</dbReference>
<keyword evidence="2" id="KW-0479">Metal-binding</keyword>
<dbReference type="InterPro" id="IPR011545">
    <property type="entry name" value="DEAD/DEAH_box_helicase_dom"/>
</dbReference>
<dbReference type="PROSITE" id="PS51193">
    <property type="entry name" value="HELICASE_ATP_BIND_2"/>
    <property type="match status" value="1"/>
</dbReference>
<dbReference type="GO" id="GO:0003677">
    <property type="term" value="F:DNA binding"/>
    <property type="evidence" value="ECO:0007669"/>
    <property type="project" value="UniProtKB-KW"/>
</dbReference>
<dbReference type="SMART" id="SM00488">
    <property type="entry name" value="DEXDc2"/>
    <property type="match status" value="1"/>
</dbReference>
<gene>
    <name evidence="15" type="ORF">FFV09_08915</name>
</gene>
<dbReference type="Gene3D" id="3.40.50.300">
    <property type="entry name" value="P-loop containing nucleotide triphosphate hydrolases"/>
    <property type="match status" value="2"/>
</dbReference>